<dbReference type="RefSeq" id="WP_377405143.1">
    <property type="nucleotide sequence ID" value="NZ_JBHUEQ010000040.1"/>
</dbReference>
<dbReference type="Proteomes" id="UP001597322">
    <property type="component" value="Unassembled WGS sequence"/>
</dbReference>
<accession>A0ABW4M8V9</accession>
<gene>
    <name evidence="1" type="ORF">ACFSE1_19100</name>
</gene>
<sequence>MMQQIASRFETEEGPEFPCVFAQNAFARGNILCLPVPFKDKGYDLKFFYDGLKDYLEDCLKWDGSVNTAQPLLVLFEPVAHLSSTSDYQELFISSMQYLIDHDPIPWVDGTPTAPEREFWSMCFQGQQIFVNVSHPQNLKRRSRNLCDCMVLVINPRERFDIVAGIHKKGFAMRQKIRENIDLYDDVPRSPLLGHYESGDLEWPQYMLPDDNETPPLRCPLKFRQVEEIG</sequence>
<reference evidence="2" key="1">
    <citation type="journal article" date="2019" name="Int. J. Syst. Evol. Microbiol.">
        <title>The Global Catalogue of Microorganisms (GCM) 10K type strain sequencing project: providing services to taxonomists for standard genome sequencing and annotation.</title>
        <authorList>
            <consortium name="The Broad Institute Genomics Platform"/>
            <consortium name="The Broad Institute Genome Sequencing Center for Infectious Disease"/>
            <person name="Wu L."/>
            <person name="Ma J."/>
        </authorList>
    </citation>
    <scope>NUCLEOTIDE SEQUENCE [LARGE SCALE GENOMIC DNA]</scope>
    <source>
        <strain evidence="2">CG52</strain>
    </source>
</reference>
<evidence type="ECO:0000313" key="2">
    <source>
        <dbReference type="Proteomes" id="UP001597322"/>
    </source>
</evidence>
<protein>
    <submittedName>
        <fullName evidence="1">YqcI/YcgG family protein</fullName>
    </submittedName>
</protein>
<evidence type="ECO:0000313" key="1">
    <source>
        <dbReference type="EMBL" id="MFD1747582.1"/>
    </source>
</evidence>
<proteinExistence type="predicted"/>
<keyword evidence="2" id="KW-1185">Reference proteome</keyword>
<dbReference type="InterPro" id="IPR014988">
    <property type="entry name" value="Uncharacterised_YqcI/YcgG"/>
</dbReference>
<comment type="caution">
    <text evidence="1">The sequence shown here is derived from an EMBL/GenBank/DDBJ whole genome shotgun (WGS) entry which is preliminary data.</text>
</comment>
<dbReference type="EMBL" id="JBHUEQ010000040">
    <property type="protein sequence ID" value="MFD1747582.1"/>
    <property type="molecule type" value="Genomic_DNA"/>
</dbReference>
<dbReference type="Pfam" id="PF08892">
    <property type="entry name" value="YqcI_YcgG"/>
    <property type="match status" value="1"/>
</dbReference>
<organism evidence="1 2">
    <name type="scientific">Rhizobium helianthi</name>
    <dbReference type="NCBI Taxonomy" id="1132695"/>
    <lineage>
        <taxon>Bacteria</taxon>
        <taxon>Pseudomonadati</taxon>
        <taxon>Pseudomonadota</taxon>
        <taxon>Alphaproteobacteria</taxon>
        <taxon>Hyphomicrobiales</taxon>
        <taxon>Rhizobiaceae</taxon>
        <taxon>Rhizobium/Agrobacterium group</taxon>
        <taxon>Rhizobium</taxon>
    </lineage>
</organism>
<dbReference type="PANTHER" id="PTHR40045">
    <property type="entry name" value="YCGG FAMILY PROTEIN"/>
    <property type="match status" value="1"/>
</dbReference>
<dbReference type="PANTHER" id="PTHR40045:SF1">
    <property type="entry name" value="YQCI_YCGG FAMILY PROTEIN"/>
    <property type="match status" value="1"/>
</dbReference>
<name>A0ABW4M8V9_9HYPH</name>